<evidence type="ECO:0000256" key="1">
    <source>
        <dbReference type="ARBA" id="ARBA00008984"/>
    </source>
</evidence>
<comment type="similarity">
    <text evidence="1">Belongs to the sulfur carrier protein TusA family.</text>
</comment>
<dbReference type="Pfam" id="PF01206">
    <property type="entry name" value="TusA"/>
    <property type="match status" value="1"/>
</dbReference>
<comment type="caution">
    <text evidence="4">The sequence shown here is derived from an EMBL/GenBank/DDBJ whole genome shotgun (WGS) entry which is preliminary data.</text>
</comment>
<dbReference type="SUPFAM" id="SSF64307">
    <property type="entry name" value="SirA-like"/>
    <property type="match status" value="1"/>
</dbReference>
<dbReference type="CDD" id="cd00291">
    <property type="entry name" value="SirA_YedF_YeeD"/>
    <property type="match status" value="1"/>
</dbReference>
<accession>A0ABR8U3R7</accession>
<protein>
    <submittedName>
        <fullName evidence="4">Sulfurtransferase TusA family protein</fullName>
    </submittedName>
</protein>
<dbReference type="Proteomes" id="UP000655570">
    <property type="component" value="Unassembled WGS sequence"/>
</dbReference>
<dbReference type="InterPro" id="IPR001455">
    <property type="entry name" value="TusA-like"/>
</dbReference>
<evidence type="ECO:0000313" key="4">
    <source>
        <dbReference type="EMBL" id="MBD7982687.1"/>
    </source>
</evidence>
<dbReference type="PROSITE" id="PS01148">
    <property type="entry name" value="UPF0033"/>
    <property type="match status" value="1"/>
</dbReference>
<evidence type="ECO:0000313" key="5">
    <source>
        <dbReference type="Proteomes" id="UP000655570"/>
    </source>
</evidence>
<name>A0ABR8U3R7_9CELL</name>
<sequence length="111" mass="11582">MPSPEVVDARGLRCPLPVIRLAAVARDRSPGDVLTVWSTDPAARHDVPAWARMRGHVVVENAVLDDVVVETAGDARPAPDDAGPPRAAAQESTTSVPDGGTTWAITVRLGG</sequence>
<evidence type="ECO:0000259" key="3">
    <source>
        <dbReference type="PROSITE" id="PS01148"/>
    </source>
</evidence>
<organism evidence="4 5">
    <name type="scientific">Oerskovia merdavium</name>
    <dbReference type="NCBI Taxonomy" id="2762227"/>
    <lineage>
        <taxon>Bacteria</taxon>
        <taxon>Bacillati</taxon>
        <taxon>Actinomycetota</taxon>
        <taxon>Actinomycetes</taxon>
        <taxon>Micrococcales</taxon>
        <taxon>Cellulomonadaceae</taxon>
        <taxon>Oerskovia</taxon>
    </lineage>
</organism>
<proteinExistence type="inferred from homology"/>
<dbReference type="PANTHER" id="PTHR33279:SF6">
    <property type="entry name" value="SULFUR CARRIER PROTEIN YEDF-RELATED"/>
    <property type="match status" value="1"/>
</dbReference>
<dbReference type="EMBL" id="JACSQF010000026">
    <property type="protein sequence ID" value="MBD7982687.1"/>
    <property type="molecule type" value="Genomic_DNA"/>
</dbReference>
<keyword evidence="5" id="KW-1185">Reference proteome</keyword>
<feature type="region of interest" description="Disordered" evidence="2">
    <location>
        <begin position="72"/>
        <end position="102"/>
    </location>
</feature>
<dbReference type="InterPro" id="IPR036868">
    <property type="entry name" value="TusA-like_sf"/>
</dbReference>
<reference evidence="4 5" key="1">
    <citation type="submission" date="2020-08" db="EMBL/GenBank/DDBJ databases">
        <title>A Genomic Blueprint of the Chicken Gut Microbiome.</title>
        <authorList>
            <person name="Gilroy R."/>
            <person name="Ravi A."/>
            <person name="Getino M."/>
            <person name="Pursley I."/>
            <person name="Horton D.L."/>
            <person name="Alikhan N.-F."/>
            <person name="Baker D."/>
            <person name="Gharbi K."/>
            <person name="Hall N."/>
            <person name="Watson M."/>
            <person name="Adriaenssens E.M."/>
            <person name="Foster-Nyarko E."/>
            <person name="Jarju S."/>
            <person name="Secka A."/>
            <person name="Antonio M."/>
            <person name="Oren A."/>
            <person name="Chaudhuri R."/>
            <person name="La Ragione R.M."/>
            <person name="Hildebrand F."/>
            <person name="Pallen M.J."/>
        </authorList>
    </citation>
    <scope>NUCLEOTIDE SEQUENCE [LARGE SCALE GENOMIC DNA]</scope>
    <source>
        <strain evidence="4 5">Sa2CUA9</strain>
    </source>
</reference>
<dbReference type="PANTHER" id="PTHR33279">
    <property type="entry name" value="SULFUR CARRIER PROTEIN YEDF-RELATED"/>
    <property type="match status" value="1"/>
</dbReference>
<evidence type="ECO:0000256" key="2">
    <source>
        <dbReference type="SAM" id="MobiDB-lite"/>
    </source>
</evidence>
<dbReference type="Gene3D" id="3.30.110.40">
    <property type="entry name" value="TusA-like domain"/>
    <property type="match status" value="1"/>
</dbReference>
<gene>
    <name evidence="4" type="ORF">H9641_18485</name>
</gene>
<feature type="compositionally biased region" description="Low complexity" evidence="2">
    <location>
        <begin position="72"/>
        <end position="89"/>
    </location>
</feature>
<feature type="domain" description="UPF0033" evidence="3">
    <location>
        <begin position="7"/>
        <end position="31"/>
    </location>
</feature>